<evidence type="ECO:0000256" key="12">
    <source>
        <dbReference type="SAM" id="MobiDB-lite"/>
    </source>
</evidence>
<dbReference type="InterPro" id="IPR027359">
    <property type="entry name" value="Volt_channel_dom_sf"/>
</dbReference>
<dbReference type="Proteomes" id="UP001151516">
    <property type="component" value="Unassembled WGS sequence"/>
</dbReference>
<keyword evidence="16" id="KW-1185">Reference proteome</keyword>
<comment type="caution">
    <text evidence="15">The sequence shown here is derived from an EMBL/GenBank/DDBJ whole genome shotgun (WGS) entry which is preliminary data.</text>
</comment>
<dbReference type="InterPro" id="IPR028325">
    <property type="entry name" value="VG_K_chnl"/>
</dbReference>
<keyword evidence="8 13" id="KW-1133">Transmembrane helix</keyword>
<feature type="compositionally biased region" description="Low complexity" evidence="12">
    <location>
        <begin position="621"/>
        <end position="632"/>
    </location>
</feature>
<sequence length="659" mass="74476">ARLYMAFSTMVVLLFLIVFMIDTFPQYRVRSDWRRIAANVNLSTAIFFALEWVLRFYSFPRPSRFMFQPLTLVDLLGIIPGFVYYSHSNENSFGYAKWLRALQILRVLRVLRLAEYSVEIYVMVRTLRKSLLQILIVMMIIVLFLLTACFLLFYAENDSLDVVNVRWLRKNHGVVETSPFQNVFFCLYWGLVTVTTVGYGDYTPVSPWGQVIACFTMIIGVFTIVFPTSIISNTFANEWRAFHRAQKLREQRNLHREYEHKRHDLTKVWQYANQDYEAPGGNSRSAGDTQSEELRMAGASQTGHQHLVHLPHHHRQAELPFGGDSVSSSDEDSPYEPRSAKMAPFEYNRIRHITEKVEKDLGIPGLSLDQVDTGNEVNQNLVVNAMYTKLYNDAYGTLCERMLLRLAEQNGLGSVDDVAQFLHSRPSHGQAAKDWPSEKRLSMLEYKLLCFVYEKASLRPGTFISTHAHHAPADAHSRVMEHSHAPPHWHALGKHKGLGTFPTFDHGTTFSSPNLVAAAKESPSKTMRRRLKSKLSKAYGNLPMTRETPDQSVHSYVSSAIAHESPSASRRSESSRLHLSADRRGRSRDIGRPIPLQRTMSEDLVATPSPPHQTPMAPVESSSGTHFGSTSSPAIAIRIMSSPEEQSSSSSSSPPSSSP</sequence>
<protein>
    <recommendedName>
        <fullName evidence="14">Ion transport domain-containing protein</fullName>
    </recommendedName>
</protein>
<organism evidence="15 16">
    <name type="scientific">Coemansia spiralis</name>
    <dbReference type="NCBI Taxonomy" id="417178"/>
    <lineage>
        <taxon>Eukaryota</taxon>
        <taxon>Fungi</taxon>
        <taxon>Fungi incertae sedis</taxon>
        <taxon>Zoopagomycota</taxon>
        <taxon>Kickxellomycotina</taxon>
        <taxon>Kickxellomycetes</taxon>
        <taxon>Kickxellales</taxon>
        <taxon>Kickxellaceae</taxon>
        <taxon>Coemansia</taxon>
    </lineage>
</organism>
<feature type="domain" description="Ion transport" evidence="14">
    <location>
        <begin position="5"/>
        <end position="237"/>
    </location>
</feature>
<evidence type="ECO:0000313" key="16">
    <source>
        <dbReference type="Proteomes" id="UP001151516"/>
    </source>
</evidence>
<evidence type="ECO:0000256" key="11">
    <source>
        <dbReference type="ARBA" id="ARBA00023303"/>
    </source>
</evidence>
<dbReference type="SUPFAM" id="SSF81324">
    <property type="entry name" value="Voltage-gated potassium channels"/>
    <property type="match status" value="1"/>
</dbReference>
<accession>A0A9W8L1L1</accession>
<feature type="compositionally biased region" description="Basic residues" evidence="12">
    <location>
        <begin position="526"/>
        <end position="535"/>
    </location>
</feature>
<keyword evidence="4 13" id="KW-0812">Transmembrane</keyword>
<gene>
    <name evidence="15" type="ORF">IWW39_005618</name>
</gene>
<evidence type="ECO:0000256" key="3">
    <source>
        <dbReference type="ARBA" id="ARBA00022538"/>
    </source>
</evidence>
<evidence type="ECO:0000256" key="4">
    <source>
        <dbReference type="ARBA" id="ARBA00022692"/>
    </source>
</evidence>
<evidence type="ECO:0000256" key="9">
    <source>
        <dbReference type="ARBA" id="ARBA00023065"/>
    </source>
</evidence>
<feature type="transmembrane region" description="Helical" evidence="13">
    <location>
        <begin position="6"/>
        <end position="24"/>
    </location>
</feature>
<feature type="non-terminal residue" evidence="15">
    <location>
        <position position="1"/>
    </location>
</feature>
<feature type="compositionally biased region" description="Low complexity" evidence="12">
    <location>
        <begin position="641"/>
        <end position="659"/>
    </location>
</feature>
<dbReference type="PRINTS" id="PR00169">
    <property type="entry name" value="KCHANNEL"/>
</dbReference>
<feature type="compositionally biased region" description="Basic and acidic residues" evidence="12">
    <location>
        <begin position="570"/>
        <end position="591"/>
    </location>
</feature>
<dbReference type="GO" id="GO:0008076">
    <property type="term" value="C:voltage-gated potassium channel complex"/>
    <property type="evidence" value="ECO:0007669"/>
    <property type="project" value="InterPro"/>
</dbReference>
<keyword evidence="5" id="KW-0631">Potassium channel</keyword>
<dbReference type="GO" id="GO:0001508">
    <property type="term" value="P:action potential"/>
    <property type="evidence" value="ECO:0007669"/>
    <property type="project" value="TreeGrafter"/>
</dbReference>
<dbReference type="AlphaFoldDB" id="A0A9W8L1L1"/>
<evidence type="ECO:0000256" key="6">
    <source>
        <dbReference type="ARBA" id="ARBA00022882"/>
    </source>
</evidence>
<evidence type="ECO:0000259" key="14">
    <source>
        <dbReference type="Pfam" id="PF00520"/>
    </source>
</evidence>
<feature type="transmembrane region" description="Helical" evidence="13">
    <location>
        <begin position="66"/>
        <end position="85"/>
    </location>
</feature>
<comment type="subcellular location">
    <subcellularLocation>
        <location evidence="1">Membrane</location>
        <topology evidence="1">Multi-pass membrane protein</topology>
    </subcellularLocation>
</comment>
<evidence type="ECO:0000256" key="1">
    <source>
        <dbReference type="ARBA" id="ARBA00004141"/>
    </source>
</evidence>
<evidence type="ECO:0000256" key="5">
    <source>
        <dbReference type="ARBA" id="ARBA00022826"/>
    </source>
</evidence>
<reference evidence="15" key="1">
    <citation type="submission" date="2022-07" db="EMBL/GenBank/DDBJ databases">
        <title>Phylogenomic reconstructions and comparative analyses of Kickxellomycotina fungi.</title>
        <authorList>
            <person name="Reynolds N.K."/>
            <person name="Stajich J.E."/>
            <person name="Barry K."/>
            <person name="Grigoriev I.V."/>
            <person name="Crous P."/>
            <person name="Smith M.E."/>
        </authorList>
    </citation>
    <scope>NUCLEOTIDE SEQUENCE</scope>
    <source>
        <strain evidence="15">CBS 109367</strain>
    </source>
</reference>
<feature type="transmembrane region" description="Helical" evidence="13">
    <location>
        <begin position="211"/>
        <end position="231"/>
    </location>
</feature>
<keyword evidence="11" id="KW-0407">Ion channel</keyword>
<dbReference type="PANTHER" id="PTHR11537">
    <property type="entry name" value="VOLTAGE-GATED POTASSIUM CHANNEL"/>
    <property type="match status" value="1"/>
</dbReference>
<dbReference type="OrthoDB" id="415460at2759"/>
<keyword evidence="10 13" id="KW-0472">Membrane</keyword>
<feature type="transmembrane region" description="Helical" evidence="13">
    <location>
        <begin position="180"/>
        <end position="199"/>
    </location>
</feature>
<dbReference type="InterPro" id="IPR005821">
    <property type="entry name" value="Ion_trans_dom"/>
</dbReference>
<feature type="transmembrane region" description="Helical" evidence="13">
    <location>
        <begin position="36"/>
        <end position="54"/>
    </location>
</feature>
<dbReference type="EMBL" id="JANBTX010000308">
    <property type="protein sequence ID" value="KAJ2683231.1"/>
    <property type="molecule type" value="Genomic_DNA"/>
</dbReference>
<proteinExistence type="predicted"/>
<name>A0A9W8L1L1_9FUNG</name>
<keyword evidence="2" id="KW-0813">Transport</keyword>
<feature type="region of interest" description="Disordered" evidence="12">
    <location>
        <begin position="517"/>
        <end position="659"/>
    </location>
</feature>
<dbReference type="PANTHER" id="PTHR11537:SF254">
    <property type="entry name" value="POTASSIUM VOLTAGE-GATED CHANNEL PROTEIN SHAB"/>
    <property type="match status" value="1"/>
</dbReference>
<keyword evidence="3" id="KW-0633">Potassium transport</keyword>
<dbReference type="Gene3D" id="1.20.120.350">
    <property type="entry name" value="Voltage-gated potassium channels. Chain C"/>
    <property type="match status" value="1"/>
</dbReference>
<evidence type="ECO:0000256" key="8">
    <source>
        <dbReference type="ARBA" id="ARBA00022989"/>
    </source>
</evidence>
<keyword evidence="6" id="KW-0851">Voltage-gated channel</keyword>
<dbReference type="Pfam" id="PF00520">
    <property type="entry name" value="Ion_trans"/>
    <property type="match status" value="1"/>
</dbReference>
<evidence type="ECO:0000256" key="7">
    <source>
        <dbReference type="ARBA" id="ARBA00022958"/>
    </source>
</evidence>
<evidence type="ECO:0000256" key="2">
    <source>
        <dbReference type="ARBA" id="ARBA00022448"/>
    </source>
</evidence>
<evidence type="ECO:0000256" key="10">
    <source>
        <dbReference type="ARBA" id="ARBA00023136"/>
    </source>
</evidence>
<evidence type="ECO:0000256" key="13">
    <source>
        <dbReference type="SAM" id="Phobius"/>
    </source>
</evidence>
<evidence type="ECO:0000313" key="15">
    <source>
        <dbReference type="EMBL" id="KAJ2683231.1"/>
    </source>
</evidence>
<feature type="region of interest" description="Disordered" evidence="12">
    <location>
        <begin position="277"/>
        <end position="304"/>
    </location>
</feature>
<dbReference type="Gene3D" id="1.10.287.70">
    <property type="match status" value="1"/>
</dbReference>
<feature type="transmembrane region" description="Helical" evidence="13">
    <location>
        <begin position="131"/>
        <end position="155"/>
    </location>
</feature>
<keyword evidence="7" id="KW-0630">Potassium</keyword>
<keyword evidence="9" id="KW-0406">Ion transport</keyword>
<feature type="region of interest" description="Disordered" evidence="12">
    <location>
        <begin position="318"/>
        <end position="340"/>
    </location>
</feature>
<dbReference type="GO" id="GO:0005249">
    <property type="term" value="F:voltage-gated potassium channel activity"/>
    <property type="evidence" value="ECO:0007669"/>
    <property type="project" value="InterPro"/>
</dbReference>